<evidence type="ECO:0000313" key="2">
    <source>
        <dbReference type="Proteomes" id="UP000425960"/>
    </source>
</evidence>
<gene>
    <name evidence="1" type="ORF">DSCO28_37030</name>
</gene>
<name>A0A5K7ZSE2_9BACT</name>
<evidence type="ECO:0000313" key="1">
    <source>
        <dbReference type="EMBL" id="BBO83137.1"/>
    </source>
</evidence>
<dbReference type="AlphaFoldDB" id="A0A5K7ZSE2"/>
<dbReference type="Gene3D" id="3.30.1490.20">
    <property type="entry name" value="ATP-grasp fold, A domain"/>
    <property type="match status" value="1"/>
</dbReference>
<dbReference type="EMBL" id="AP021876">
    <property type="protein sequence ID" value="BBO83137.1"/>
    <property type="molecule type" value="Genomic_DNA"/>
</dbReference>
<organism evidence="1 2">
    <name type="scientific">Desulfosarcina ovata subsp. sediminis</name>
    <dbReference type="NCBI Taxonomy" id="885957"/>
    <lineage>
        <taxon>Bacteria</taxon>
        <taxon>Pseudomonadati</taxon>
        <taxon>Thermodesulfobacteriota</taxon>
        <taxon>Desulfobacteria</taxon>
        <taxon>Desulfobacterales</taxon>
        <taxon>Desulfosarcinaceae</taxon>
        <taxon>Desulfosarcina</taxon>
    </lineage>
</organism>
<proteinExistence type="predicted"/>
<protein>
    <submittedName>
        <fullName evidence="1">Uncharacterized protein</fullName>
    </submittedName>
</protein>
<reference evidence="1 2" key="1">
    <citation type="submission" date="2019-11" db="EMBL/GenBank/DDBJ databases">
        <title>Comparative genomics of hydrocarbon-degrading Desulfosarcina strains.</title>
        <authorList>
            <person name="Watanabe M."/>
            <person name="Kojima H."/>
            <person name="Fukui M."/>
        </authorList>
    </citation>
    <scope>NUCLEOTIDE SEQUENCE [LARGE SCALE GENOMIC DNA]</scope>
    <source>
        <strain evidence="1 2">28bB2T</strain>
    </source>
</reference>
<dbReference type="KEGG" id="dov:DSCO28_37030"/>
<dbReference type="RefSeq" id="WP_231713847.1">
    <property type="nucleotide sequence ID" value="NZ_AP021876.1"/>
</dbReference>
<dbReference type="GO" id="GO:0005524">
    <property type="term" value="F:ATP binding"/>
    <property type="evidence" value="ECO:0007669"/>
    <property type="project" value="InterPro"/>
</dbReference>
<dbReference type="InterPro" id="IPR013815">
    <property type="entry name" value="ATP_grasp_subdomain_1"/>
</dbReference>
<dbReference type="Pfam" id="PF13549">
    <property type="entry name" value="ATP-grasp_5"/>
    <property type="match status" value="1"/>
</dbReference>
<sequence length="54" mass="5975">MVMKLHSPDIAYKTDAGGVRLDLRGDGEIDEAFRQIVASARQYKPDARIEGVTL</sequence>
<accession>A0A5K7ZSE2</accession>
<dbReference type="Proteomes" id="UP000425960">
    <property type="component" value="Chromosome"/>
</dbReference>